<comment type="caution">
    <text evidence="10">The sequence shown here is derived from an EMBL/GenBank/DDBJ whole genome shotgun (WGS) entry which is preliminary data.</text>
</comment>
<dbReference type="InterPro" id="IPR050391">
    <property type="entry name" value="Mito_Metabolite_Transporter"/>
</dbReference>
<keyword evidence="3 9" id="KW-0813">Transport</keyword>
<keyword evidence="5" id="KW-0677">Repeat</keyword>
<accession>A0AAW0YPY6</accession>
<dbReference type="PROSITE" id="PS50920">
    <property type="entry name" value="SOLCAR"/>
    <property type="match status" value="2"/>
</dbReference>
<keyword evidence="11" id="KW-1185">Reference proteome</keyword>
<protein>
    <submittedName>
        <fullName evidence="10">Uncharacterized protein</fullName>
    </submittedName>
</protein>
<dbReference type="GeneID" id="92180446"/>
<evidence type="ECO:0000256" key="4">
    <source>
        <dbReference type="ARBA" id="ARBA00022692"/>
    </source>
</evidence>
<feature type="repeat" description="Solcar" evidence="8">
    <location>
        <begin position="18"/>
        <end position="101"/>
    </location>
</feature>
<feature type="repeat" description="Solcar" evidence="8">
    <location>
        <begin position="111"/>
        <end position="202"/>
    </location>
</feature>
<keyword evidence="4 8" id="KW-0812">Transmembrane</keyword>
<dbReference type="GO" id="GO:0016020">
    <property type="term" value="C:membrane"/>
    <property type="evidence" value="ECO:0007669"/>
    <property type="project" value="UniProtKB-SubCell"/>
</dbReference>
<gene>
    <name evidence="10" type="ORF">IAR55_003188</name>
</gene>
<comment type="subcellular location">
    <subcellularLocation>
        <location evidence="1">Membrane</location>
        <topology evidence="1">Multi-pass membrane protein</topology>
    </subcellularLocation>
</comment>
<dbReference type="KEGG" id="kne:92180446"/>
<evidence type="ECO:0000313" key="10">
    <source>
        <dbReference type="EMBL" id="KAK8858956.1"/>
    </source>
</evidence>
<sequence length="275" mass="29814">MLDDAVSVDAIKHDAVLAAQSHPVWLGGAAAMMSVCITHPIDQTKIRSQTQLVRMGMFATARQTVRASGVLGLWHGLSGSLLRQATYGTARFGVYAKLKEMDTKSGAADRKSRWKLVKNGAIAGLIAGAVGAPGDLVMVRMSADGIKPAGQRLNYPSALHGVYRIARDEGISKVFRGFSATCLRNVILNASQLPCYDVIKGGLLRTGYFNDSIPLHLLTSAVGGTISVTFIEIVKRSLRAEGVSVLFRGWLPAWYRMMPSTMLTFAFLEQLRKVF</sequence>
<evidence type="ECO:0000313" key="11">
    <source>
        <dbReference type="Proteomes" id="UP001388673"/>
    </source>
</evidence>
<comment type="similarity">
    <text evidence="2 9">Belongs to the mitochondrial carrier (TC 2.A.29) family.</text>
</comment>
<evidence type="ECO:0000256" key="7">
    <source>
        <dbReference type="ARBA" id="ARBA00023136"/>
    </source>
</evidence>
<keyword evidence="6" id="KW-1133">Transmembrane helix</keyword>
<evidence type="ECO:0000256" key="1">
    <source>
        <dbReference type="ARBA" id="ARBA00004141"/>
    </source>
</evidence>
<organism evidence="10 11">
    <name type="scientific">Kwoniella newhampshirensis</name>
    <dbReference type="NCBI Taxonomy" id="1651941"/>
    <lineage>
        <taxon>Eukaryota</taxon>
        <taxon>Fungi</taxon>
        <taxon>Dikarya</taxon>
        <taxon>Basidiomycota</taxon>
        <taxon>Agaricomycotina</taxon>
        <taxon>Tremellomycetes</taxon>
        <taxon>Tremellales</taxon>
        <taxon>Cryptococcaceae</taxon>
        <taxon>Kwoniella</taxon>
    </lineage>
</organism>
<dbReference type="RefSeq" id="XP_066803797.1">
    <property type="nucleotide sequence ID" value="XM_066946296.1"/>
</dbReference>
<dbReference type="InterPro" id="IPR023395">
    <property type="entry name" value="MCP_dom_sf"/>
</dbReference>
<dbReference type="InterPro" id="IPR018108">
    <property type="entry name" value="MCP_transmembrane"/>
</dbReference>
<evidence type="ECO:0000256" key="2">
    <source>
        <dbReference type="ARBA" id="ARBA00006375"/>
    </source>
</evidence>
<reference evidence="10 11" key="1">
    <citation type="journal article" date="2024" name="bioRxiv">
        <title>Comparative genomics of Cryptococcus and Kwoniella reveals pathogenesis evolution and contrasting karyotype dynamics via intercentromeric recombination or chromosome fusion.</title>
        <authorList>
            <person name="Coelho M.A."/>
            <person name="David-Palma M."/>
            <person name="Shea T."/>
            <person name="Bowers K."/>
            <person name="McGinley-Smith S."/>
            <person name="Mohammad A.W."/>
            <person name="Gnirke A."/>
            <person name="Yurkov A.M."/>
            <person name="Nowrousian M."/>
            <person name="Sun S."/>
            <person name="Cuomo C.A."/>
            <person name="Heitman J."/>
        </authorList>
    </citation>
    <scope>NUCLEOTIDE SEQUENCE [LARGE SCALE GENOMIC DNA]</scope>
    <source>
        <strain evidence="10 11">CBS 13917</strain>
    </source>
</reference>
<evidence type="ECO:0000256" key="9">
    <source>
        <dbReference type="RuleBase" id="RU000488"/>
    </source>
</evidence>
<dbReference type="EMBL" id="JBCAWK010000005">
    <property type="protein sequence ID" value="KAK8858956.1"/>
    <property type="molecule type" value="Genomic_DNA"/>
</dbReference>
<evidence type="ECO:0000256" key="6">
    <source>
        <dbReference type="ARBA" id="ARBA00022989"/>
    </source>
</evidence>
<proteinExistence type="inferred from homology"/>
<evidence type="ECO:0000256" key="8">
    <source>
        <dbReference type="PROSITE-ProRule" id="PRU00282"/>
    </source>
</evidence>
<evidence type="ECO:0000256" key="5">
    <source>
        <dbReference type="ARBA" id="ARBA00022737"/>
    </source>
</evidence>
<dbReference type="PANTHER" id="PTHR45618">
    <property type="entry name" value="MITOCHONDRIAL DICARBOXYLATE CARRIER-RELATED"/>
    <property type="match status" value="1"/>
</dbReference>
<keyword evidence="7 8" id="KW-0472">Membrane</keyword>
<dbReference type="Gene3D" id="1.50.40.10">
    <property type="entry name" value="Mitochondrial carrier domain"/>
    <property type="match status" value="1"/>
</dbReference>
<dbReference type="Pfam" id="PF00153">
    <property type="entry name" value="Mito_carr"/>
    <property type="match status" value="3"/>
</dbReference>
<evidence type="ECO:0000256" key="3">
    <source>
        <dbReference type="ARBA" id="ARBA00022448"/>
    </source>
</evidence>
<name>A0AAW0YPY6_9TREE</name>
<dbReference type="AlphaFoldDB" id="A0AAW0YPY6"/>
<dbReference type="Proteomes" id="UP001388673">
    <property type="component" value="Unassembled WGS sequence"/>
</dbReference>
<dbReference type="SUPFAM" id="SSF103506">
    <property type="entry name" value="Mitochondrial carrier"/>
    <property type="match status" value="1"/>
</dbReference>